<feature type="transmembrane region" description="Helical" evidence="1">
    <location>
        <begin position="131"/>
        <end position="154"/>
    </location>
</feature>
<name>A0A5K7SDJ6_9BACT</name>
<dbReference type="Proteomes" id="UP001193389">
    <property type="component" value="Chromosome"/>
</dbReference>
<feature type="transmembrane region" description="Helical" evidence="1">
    <location>
        <begin position="40"/>
        <end position="62"/>
    </location>
</feature>
<reference evidence="2" key="1">
    <citation type="journal article" date="2020" name="Int. J. Syst. Evol. Microbiol.">
        <title>Aquipluma nitroreducens gen. nov. sp. nov., a novel facultatively anaerobic bacterium isolated from a freshwater lake.</title>
        <authorList>
            <person name="Watanabe M."/>
            <person name="Kojima H."/>
            <person name="Fukui M."/>
        </authorList>
    </citation>
    <scope>NUCLEOTIDE SEQUENCE</scope>
    <source>
        <strain evidence="2">MeG22</strain>
    </source>
</reference>
<evidence type="ECO:0000256" key="1">
    <source>
        <dbReference type="SAM" id="Phobius"/>
    </source>
</evidence>
<dbReference type="KEGG" id="anf:AQPE_3721"/>
<keyword evidence="1" id="KW-0812">Transmembrane</keyword>
<accession>A0A5K7SDJ6</accession>
<keyword evidence="1" id="KW-1133">Transmembrane helix</keyword>
<evidence type="ECO:0000313" key="2">
    <source>
        <dbReference type="EMBL" id="BBE19536.1"/>
    </source>
</evidence>
<feature type="transmembrane region" description="Helical" evidence="1">
    <location>
        <begin position="174"/>
        <end position="195"/>
    </location>
</feature>
<dbReference type="EMBL" id="AP018694">
    <property type="protein sequence ID" value="BBE19536.1"/>
    <property type="molecule type" value="Genomic_DNA"/>
</dbReference>
<evidence type="ECO:0000313" key="3">
    <source>
        <dbReference type="Proteomes" id="UP001193389"/>
    </source>
</evidence>
<dbReference type="RefSeq" id="WP_318347770.1">
    <property type="nucleotide sequence ID" value="NZ_AP018694.1"/>
</dbReference>
<keyword evidence="3" id="KW-1185">Reference proteome</keyword>
<feature type="transmembrane region" description="Helical" evidence="1">
    <location>
        <begin position="207"/>
        <end position="232"/>
    </location>
</feature>
<dbReference type="AlphaFoldDB" id="A0A5K7SDJ6"/>
<organism evidence="2 3">
    <name type="scientific">Aquipluma nitroreducens</name>
    <dbReference type="NCBI Taxonomy" id="2010828"/>
    <lineage>
        <taxon>Bacteria</taxon>
        <taxon>Pseudomonadati</taxon>
        <taxon>Bacteroidota</taxon>
        <taxon>Bacteroidia</taxon>
        <taxon>Marinilabiliales</taxon>
        <taxon>Prolixibacteraceae</taxon>
        <taxon>Aquipluma</taxon>
    </lineage>
</organism>
<protein>
    <submittedName>
        <fullName evidence="2">Nucleoside binding-domain containing protein</fullName>
    </submittedName>
</protein>
<feature type="transmembrane region" description="Helical" evidence="1">
    <location>
        <begin position="74"/>
        <end position="95"/>
    </location>
</feature>
<keyword evidence="1" id="KW-0472">Membrane</keyword>
<feature type="transmembrane region" description="Helical" evidence="1">
    <location>
        <begin position="276"/>
        <end position="302"/>
    </location>
</feature>
<gene>
    <name evidence="2" type="ORF">AQPE_3721</name>
</gene>
<sequence length="316" mass="35080">MGNNNDLNIQERLLKSVKTALPQGMKTAIWLLKLTIPVSFAVFLLDFFGILNVIAGWVAPLFKLIGLSGQASIVLITSFFTNIYSVIAVMTTLGFGFREGTILAVMCLISHALIVETAIQKKTGSSPWRMIFTRLSASFIAAFMLNFILPAEAITNSENVVRSVGEFTPALTNWLSSMLVTTIKIVVLVNLLLIIQKILNEFGLIKWILMPFVPLLKVMGLPSSTGFLWIVANTLGLGYGGAIMISETEEGKLSRDDADLLNHNIAISHSQLEDPLLFVAVGYHFGILIWPRILLAIIFVWIRRFEIWVKKSKNLK</sequence>
<proteinExistence type="predicted"/>